<keyword evidence="6" id="KW-0862">Zinc</keyword>
<dbReference type="PANTHER" id="PTHR11451">
    <property type="entry name" value="THREONINE-TRNA LIGASE"/>
    <property type="match status" value="1"/>
</dbReference>
<dbReference type="InterPro" id="IPR047246">
    <property type="entry name" value="ThrRS_anticodon"/>
</dbReference>
<evidence type="ECO:0000256" key="10">
    <source>
        <dbReference type="ARBA" id="ARBA00049515"/>
    </source>
</evidence>
<dbReference type="NCBIfam" id="TIGR00418">
    <property type="entry name" value="thrS"/>
    <property type="match status" value="1"/>
</dbReference>
<proteinExistence type="inferred from homology"/>
<dbReference type="Pfam" id="PF00587">
    <property type="entry name" value="tRNA-synt_2b"/>
    <property type="match status" value="1"/>
</dbReference>
<dbReference type="PANTHER" id="PTHR11451:SF44">
    <property type="entry name" value="THREONINE--TRNA LIGASE, CHLOROPLASTIC_MITOCHONDRIAL 2"/>
    <property type="match status" value="1"/>
</dbReference>
<organism evidence="13 14">
    <name type="scientific">Candidatus Andersenbacteria bacterium RIFCSPHIGHO2_12_FULL_45_11</name>
    <dbReference type="NCBI Taxonomy" id="1797281"/>
    <lineage>
        <taxon>Bacteria</taxon>
        <taxon>Candidatus Anderseniibacteriota</taxon>
    </lineage>
</organism>
<keyword evidence="5" id="KW-0547">Nucleotide-binding</keyword>
<sequence length="406" mass="46390">MDNETTTQPDHRKLGQELDLFTFSEHVGSGLPLFTPKGTVIRKQLENFLLSILEPLGYEQVWIPHITKPELYKTSGHWDKFKDDLFHVKGHKNDDFVIKPMNCPHHTQIYASRLRSYRDLPLRFAEITTVYRDEQAGELLGLNRVRSITQDDAHIFCRPDQIQEEIARVLKSITQFYGAFDFELSARLSLRDPKHPEKYLGSDEIWNNAERILEEALLANNFPTPEKAEGEAAFYGPKIDFTAKDSLGRTWQLATAQLDFNMPERFELEYTAEDGSKQRPVMIHRAILGSFERFIAVLLEHYNGNLPLWLSPVQVAILPISEDQHDYAQTIAQQLKEQKIRVTIDDRSERIGKKIHDGSSQKVPVLIIIGKNEMADGTVTLRSSLFEEKPIALAEAVAAITAKSKP</sequence>
<dbReference type="InterPro" id="IPR002320">
    <property type="entry name" value="Thr-tRNA-ligase_IIa"/>
</dbReference>
<dbReference type="InterPro" id="IPR006195">
    <property type="entry name" value="aa-tRNA-synth_II"/>
</dbReference>
<dbReference type="Proteomes" id="UP000177528">
    <property type="component" value="Unassembled WGS sequence"/>
</dbReference>
<keyword evidence="7" id="KW-0067">ATP-binding</keyword>
<comment type="similarity">
    <text evidence="1">Belongs to the class-II aminoacyl-tRNA synthetase family.</text>
</comment>
<evidence type="ECO:0000256" key="4">
    <source>
        <dbReference type="ARBA" id="ARBA00022723"/>
    </source>
</evidence>
<dbReference type="InterPro" id="IPR033728">
    <property type="entry name" value="ThrRS_core"/>
</dbReference>
<dbReference type="CDD" id="cd00771">
    <property type="entry name" value="ThrRS_core"/>
    <property type="match status" value="1"/>
</dbReference>
<evidence type="ECO:0000256" key="2">
    <source>
        <dbReference type="ARBA" id="ARBA00013163"/>
    </source>
</evidence>
<evidence type="ECO:0000259" key="12">
    <source>
        <dbReference type="PROSITE" id="PS50862"/>
    </source>
</evidence>
<protein>
    <recommendedName>
        <fullName evidence="2 11">Threonine--tRNA ligase</fullName>
        <ecNumber evidence="2 11">6.1.1.3</ecNumber>
    </recommendedName>
</protein>
<dbReference type="FunFam" id="3.40.50.800:FF:000001">
    <property type="entry name" value="Threonine--tRNA ligase"/>
    <property type="match status" value="1"/>
</dbReference>
<dbReference type="GO" id="GO:0046872">
    <property type="term" value="F:metal ion binding"/>
    <property type="evidence" value="ECO:0007669"/>
    <property type="project" value="UniProtKB-KW"/>
</dbReference>
<dbReference type="GO" id="GO:0004829">
    <property type="term" value="F:threonine-tRNA ligase activity"/>
    <property type="evidence" value="ECO:0007669"/>
    <property type="project" value="UniProtKB-UniRule"/>
</dbReference>
<dbReference type="CDD" id="cd00860">
    <property type="entry name" value="ThrRS_anticodon"/>
    <property type="match status" value="1"/>
</dbReference>
<evidence type="ECO:0000313" key="13">
    <source>
        <dbReference type="EMBL" id="OGY34663.1"/>
    </source>
</evidence>
<keyword evidence="3 13" id="KW-0436">Ligase</keyword>
<name>A0A1G1X3W2_9BACT</name>
<feature type="domain" description="Aminoacyl-transfer RNA synthetases class-II family profile" evidence="12">
    <location>
        <begin position="10"/>
        <end position="307"/>
    </location>
</feature>
<dbReference type="AlphaFoldDB" id="A0A1G1X3W2"/>
<dbReference type="EMBL" id="MHHR01000011">
    <property type="protein sequence ID" value="OGY34663.1"/>
    <property type="molecule type" value="Genomic_DNA"/>
</dbReference>
<evidence type="ECO:0000256" key="1">
    <source>
        <dbReference type="ARBA" id="ARBA00008226"/>
    </source>
</evidence>
<dbReference type="FunFam" id="3.30.930.10:FF:000002">
    <property type="entry name" value="Threonine--tRNA ligase"/>
    <property type="match status" value="1"/>
</dbReference>
<dbReference type="Gene3D" id="3.40.50.800">
    <property type="entry name" value="Anticodon-binding domain"/>
    <property type="match status" value="1"/>
</dbReference>
<dbReference type="SUPFAM" id="SSF55681">
    <property type="entry name" value="Class II aaRS and biotin synthetases"/>
    <property type="match status" value="1"/>
</dbReference>
<dbReference type="GO" id="GO:0006435">
    <property type="term" value="P:threonyl-tRNA aminoacylation"/>
    <property type="evidence" value="ECO:0007669"/>
    <property type="project" value="UniProtKB-UniRule"/>
</dbReference>
<comment type="caution">
    <text evidence="13">The sequence shown here is derived from an EMBL/GenBank/DDBJ whole genome shotgun (WGS) entry which is preliminary data.</text>
</comment>
<dbReference type="InterPro" id="IPR002314">
    <property type="entry name" value="aa-tRNA-synt_IIb"/>
</dbReference>
<evidence type="ECO:0000256" key="9">
    <source>
        <dbReference type="ARBA" id="ARBA00023146"/>
    </source>
</evidence>
<comment type="catalytic activity">
    <reaction evidence="10">
        <text>tRNA(Thr) + L-threonine + ATP = L-threonyl-tRNA(Thr) + AMP + diphosphate + H(+)</text>
        <dbReference type="Rhea" id="RHEA:24624"/>
        <dbReference type="Rhea" id="RHEA-COMP:9670"/>
        <dbReference type="Rhea" id="RHEA-COMP:9704"/>
        <dbReference type="ChEBI" id="CHEBI:15378"/>
        <dbReference type="ChEBI" id="CHEBI:30616"/>
        <dbReference type="ChEBI" id="CHEBI:33019"/>
        <dbReference type="ChEBI" id="CHEBI:57926"/>
        <dbReference type="ChEBI" id="CHEBI:78442"/>
        <dbReference type="ChEBI" id="CHEBI:78534"/>
        <dbReference type="ChEBI" id="CHEBI:456215"/>
        <dbReference type="EC" id="6.1.1.3"/>
    </reaction>
</comment>
<reference evidence="13 14" key="1">
    <citation type="journal article" date="2016" name="Nat. Commun.">
        <title>Thousands of microbial genomes shed light on interconnected biogeochemical processes in an aquifer system.</title>
        <authorList>
            <person name="Anantharaman K."/>
            <person name="Brown C.T."/>
            <person name="Hug L.A."/>
            <person name="Sharon I."/>
            <person name="Castelle C.J."/>
            <person name="Probst A.J."/>
            <person name="Thomas B.C."/>
            <person name="Singh A."/>
            <person name="Wilkins M.J."/>
            <person name="Karaoz U."/>
            <person name="Brodie E.L."/>
            <person name="Williams K.H."/>
            <person name="Hubbard S.S."/>
            <person name="Banfield J.F."/>
        </authorList>
    </citation>
    <scope>NUCLEOTIDE SEQUENCE [LARGE SCALE GENOMIC DNA]</scope>
</reference>
<evidence type="ECO:0000256" key="6">
    <source>
        <dbReference type="ARBA" id="ARBA00022833"/>
    </source>
</evidence>
<accession>A0A1G1X3W2</accession>
<dbReference type="InterPro" id="IPR004154">
    <property type="entry name" value="Anticodon-bd"/>
</dbReference>
<dbReference type="PROSITE" id="PS50862">
    <property type="entry name" value="AA_TRNA_LIGASE_II"/>
    <property type="match status" value="1"/>
</dbReference>
<dbReference type="Gene3D" id="3.30.930.10">
    <property type="entry name" value="Bira Bifunctional Protein, Domain 2"/>
    <property type="match status" value="1"/>
</dbReference>
<dbReference type="InterPro" id="IPR045864">
    <property type="entry name" value="aa-tRNA-synth_II/BPL/LPL"/>
</dbReference>
<evidence type="ECO:0000256" key="3">
    <source>
        <dbReference type="ARBA" id="ARBA00022598"/>
    </source>
</evidence>
<dbReference type="GO" id="GO:0005737">
    <property type="term" value="C:cytoplasm"/>
    <property type="evidence" value="ECO:0007669"/>
    <property type="project" value="UniProtKB-UniRule"/>
</dbReference>
<keyword evidence="4" id="KW-0479">Metal-binding</keyword>
<dbReference type="GO" id="GO:0005524">
    <property type="term" value="F:ATP binding"/>
    <property type="evidence" value="ECO:0007669"/>
    <property type="project" value="UniProtKB-KW"/>
</dbReference>
<gene>
    <name evidence="13" type="ORF">A3D99_04975</name>
</gene>
<dbReference type="EC" id="6.1.1.3" evidence="2 11"/>
<dbReference type="SUPFAM" id="SSF52954">
    <property type="entry name" value="Class II aaRS ABD-related"/>
    <property type="match status" value="1"/>
</dbReference>
<evidence type="ECO:0000313" key="14">
    <source>
        <dbReference type="Proteomes" id="UP000177528"/>
    </source>
</evidence>
<keyword evidence="8" id="KW-0648">Protein biosynthesis</keyword>
<evidence type="ECO:0000256" key="11">
    <source>
        <dbReference type="NCBIfam" id="TIGR00418"/>
    </source>
</evidence>
<dbReference type="InterPro" id="IPR036621">
    <property type="entry name" value="Anticodon-bd_dom_sf"/>
</dbReference>
<evidence type="ECO:0000256" key="5">
    <source>
        <dbReference type="ARBA" id="ARBA00022741"/>
    </source>
</evidence>
<keyword evidence="9" id="KW-0030">Aminoacyl-tRNA synthetase</keyword>
<dbReference type="PRINTS" id="PR01047">
    <property type="entry name" value="TRNASYNTHTHR"/>
</dbReference>
<dbReference type="Pfam" id="PF03129">
    <property type="entry name" value="HGTP_anticodon"/>
    <property type="match status" value="1"/>
</dbReference>
<evidence type="ECO:0000256" key="8">
    <source>
        <dbReference type="ARBA" id="ARBA00022917"/>
    </source>
</evidence>
<evidence type="ECO:0000256" key="7">
    <source>
        <dbReference type="ARBA" id="ARBA00022840"/>
    </source>
</evidence>